<feature type="region of interest" description="Disordered" evidence="1">
    <location>
        <begin position="107"/>
        <end position="160"/>
    </location>
</feature>
<name>M4Z616_9BRAD</name>
<dbReference type="GeneID" id="301816823"/>
<feature type="chain" id="PRO_5004061592" description="PEGA domain-containing protein" evidence="2">
    <location>
        <begin position="22"/>
        <end position="160"/>
    </location>
</feature>
<evidence type="ECO:0000313" key="3">
    <source>
        <dbReference type="EMBL" id="BAM88958.1"/>
    </source>
</evidence>
<evidence type="ECO:0000256" key="2">
    <source>
        <dbReference type="SAM" id="SignalP"/>
    </source>
</evidence>
<keyword evidence="4" id="KW-1185">Reference proteome</keyword>
<dbReference type="EMBL" id="AP012603">
    <property type="protein sequence ID" value="BAM88958.1"/>
    <property type="molecule type" value="Genomic_DNA"/>
</dbReference>
<organism evidence="3 4">
    <name type="scientific">Bradyrhizobium oligotrophicum S58</name>
    <dbReference type="NCBI Taxonomy" id="1245469"/>
    <lineage>
        <taxon>Bacteria</taxon>
        <taxon>Pseudomonadati</taxon>
        <taxon>Pseudomonadota</taxon>
        <taxon>Alphaproteobacteria</taxon>
        <taxon>Hyphomicrobiales</taxon>
        <taxon>Nitrobacteraceae</taxon>
        <taxon>Bradyrhizobium</taxon>
    </lineage>
</organism>
<dbReference type="eggNOG" id="ENOG502ZDBZ">
    <property type="taxonomic scope" value="Bacteria"/>
</dbReference>
<feature type="compositionally biased region" description="Low complexity" evidence="1">
    <location>
        <begin position="132"/>
        <end position="151"/>
    </location>
</feature>
<dbReference type="PATRIC" id="fig|1245469.3.peg.3023"/>
<dbReference type="STRING" id="1245469.S58_29570"/>
<gene>
    <name evidence="3" type="ORF">S58_29570</name>
</gene>
<dbReference type="HOGENOM" id="CLU_1684721_0_0_5"/>
<dbReference type="KEGG" id="aol:S58_29570"/>
<dbReference type="Proteomes" id="UP000011841">
    <property type="component" value="Chromosome"/>
</dbReference>
<dbReference type="RefSeq" id="WP_015666080.1">
    <property type="nucleotide sequence ID" value="NC_020453.1"/>
</dbReference>
<protein>
    <recommendedName>
        <fullName evidence="5">PEGA domain-containing protein</fullName>
    </recommendedName>
</protein>
<dbReference type="AlphaFoldDB" id="M4Z616"/>
<reference evidence="3 4" key="1">
    <citation type="journal article" date="2013" name="Appl. Environ. Microbiol.">
        <title>Genome analysis suggests that the soil oligotrophic bacterium Agromonas oligotrophica (Bradyrhizobium oligotrophicum) is a nitrogen-fixing symbiont of Aeschynomene indica.</title>
        <authorList>
            <person name="Okubo T."/>
            <person name="Fukushima S."/>
            <person name="Itakura M."/>
            <person name="Oshima K."/>
            <person name="Longtonglang A."/>
            <person name="Teaumroong N."/>
            <person name="Mitsui H."/>
            <person name="Hattori M."/>
            <person name="Hattori R."/>
            <person name="Hattori T."/>
            <person name="Minamisawa K."/>
        </authorList>
    </citation>
    <scope>NUCLEOTIDE SEQUENCE [LARGE SCALE GENOMIC DNA]</scope>
    <source>
        <strain evidence="3 4">S58</strain>
    </source>
</reference>
<accession>M4Z616</accession>
<evidence type="ECO:0000313" key="4">
    <source>
        <dbReference type="Proteomes" id="UP000011841"/>
    </source>
</evidence>
<evidence type="ECO:0008006" key="5">
    <source>
        <dbReference type="Google" id="ProtNLM"/>
    </source>
</evidence>
<proteinExistence type="predicted"/>
<evidence type="ECO:0000256" key="1">
    <source>
        <dbReference type="SAM" id="MobiDB-lite"/>
    </source>
</evidence>
<feature type="compositionally biased region" description="Basic residues" evidence="1">
    <location>
        <begin position="120"/>
        <end position="131"/>
    </location>
</feature>
<sequence length="160" mass="16256">MRRVIAIAVAGAGLAGCSSFSMDSFKMAAPEIPVQLDSVPPGAEAKTSLGPGCRTPCTVQVPAPDSGFSVTFTMDKYLPATIPVQVIRNTGDFNSSPPVVMDPSPVVAELQPAPGAPPKAVKHMRPKKPKPQKSAATPAAAAPATTGSTFPAPVPGAARQ</sequence>
<dbReference type="PROSITE" id="PS51257">
    <property type="entry name" value="PROKAR_LIPOPROTEIN"/>
    <property type="match status" value="1"/>
</dbReference>
<keyword evidence="2" id="KW-0732">Signal</keyword>
<feature type="signal peptide" evidence="2">
    <location>
        <begin position="1"/>
        <end position="21"/>
    </location>
</feature>